<reference evidence="2" key="1">
    <citation type="submission" date="2016-10" db="EMBL/GenBank/DDBJ databases">
        <authorList>
            <person name="Varghese N."/>
            <person name="Submissions S."/>
        </authorList>
    </citation>
    <scope>NUCLEOTIDE SEQUENCE [LARGE SCALE GENOMIC DNA]</scope>
    <source>
        <strain evidence="2">DSM 45079</strain>
    </source>
</reference>
<protein>
    <submittedName>
        <fullName evidence="1">Uncharacterized protein</fullName>
    </submittedName>
</protein>
<accession>A0A1H2J2V8</accession>
<keyword evidence="2" id="KW-1185">Reference proteome</keyword>
<evidence type="ECO:0000313" key="2">
    <source>
        <dbReference type="Proteomes" id="UP000182977"/>
    </source>
</evidence>
<name>A0A1H2J2V8_9ACTN</name>
<organism evidence="1 2">
    <name type="scientific">Jiangella alkaliphila</name>
    <dbReference type="NCBI Taxonomy" id="419479"/>
    <lineage>
        <taxon>Bacteria</taxon>
        <taxon>Bacillati</taxon>
        <taxon>Actinomycetota</taxon>
        <taxon>Actinomycetes</taxon>
        <taxon>Jiangellales</taxon>
        <taxon>Jiangellaceae</taxon>
        <taxon>Jiangella</taxon>
    </lineage>
</organism>
<evidence type="ECO:0000313" key="1">
    <source>
        <dbReference type="EMBL" id="SDU50506.1"/>
    </source>
</evidence>
<proteinExistence type="predicted"/>
<dbReference type="AlphaFoldDB" id="A0A1H2J2V8"/>
<dbReference type="STRING" id="419479.SAMN04488563_2231"/>
<dbReference type="EMBL" id="LT629791">
    <property type="protein sequence ID" value="SDU50506.1"/>
    <property type="molecule type" value="Genomic_DNA"/>
</dbReference>
<dbReference type="Proteomes" id="UP000182977">
    <property type="component" value="Chromosome I"/>
</dbReference>
<sequence>MPKINAPPDVLLEREKTNRDIANAGWGPTLRLKLLRSPVAPGLLLAGGLGLSTLLQQIGDYLA</sequence>
<gene>
    <name evidence="1" type="ORF">SAMN04488563_2231</name>
</gene>